<gene>
    <name evidence="2" type="ORF">CWN50_36335</name>
</gene>
<name>A0A2J4P9B6_9ENTR</name>
<dbReference type="GO" id="GO:0015628">
    <property type="term" value="P:protein secretion by the type II secretion system"/>
    <property type="evidence" value="ECO:0007669"/>
    <property type="project" value="InterPro"/>
</dbReference>
<proteinExistence type="predicted"/>
<dbReference type="Proteomes" id="UP000234505">
    <property type="component" value="Unassembled WGS sequence"/>
</dbReference>
<dbReference type="AlphaFoldDB" id="A0A2J4P9B6"/>
<evidence type="ECO:0000256" key="1">
    <source>
        <dbReference type="ARBA" id="ARBA00004370"/>
    </source>
</evidence>
<feature type="non-terminal residue" evidence="2">
    <location>
        <position position="1"/>
    </location>
</feature>
<evidence type="ECO:0000313" key="2">
    <source>
        <dbReference type="EMBL" id="PLL15360.1"/>
    </source>
</evidence>
<reference evidence="2 3" key="2">
    <citation type="submission" date="2018-01" db="EMBL/GenBank/DDBJ databases">
        <title>Genomic study of Klebsiella pneumoniae.</title>
        <authorList>
            <person name="Yang Y."/>
            <person name="Bicalho R."/>
        </authorList>
    </citation>
    <scope>NUCLEOTIDE SEQUENCE [LARGE SCALE GENOMIC DNA]</scope>
    <source>
        <strain evidence="2 3">A11</strain>
    </source>
</reference>
<dbReference type="InterPro" id="IPR045584">
    <property type="entry name" value="Pilin-like"/>
</dbReference>
<comment type="caution">
    <text evidence="2">The sequence shown here is derived from an EMBL/GenBank/DDBJ whole genome shotgun (WGS) entry which is preliminary data.</text>
</comment>
<dbReference type="GO" id="GO:0016020">
    <property type="term" value="C:membrane"/>
    <property type="evidence" value="ECO:0007669"/>
    <property type="project" value="UniProtKB-SubCell"/>
</dbReference>
<sequence length="52" mass="6038">VQAFRLRFYASGRWQDEWQQTQTLPQGLEVTLTLEQSGEIRRLFLLTPGGSQ</sequence>
<dbReference type="GO" id="GO:0015627">
    <property type="term" value="C:type II protein secretion system complex"/>
    <property type="evidence" value="ECO:0007669"/>
    <property type="project" value="InterPro"/>
</dbReference>
<dbReference type="Pfam" id="PF11612">
    <property type="entry name" value="T2SSJ"/>
    <property type="match status" value="1"/>
</dbReference>
<protein>
    <submittedName>
        <fullName evidence="2">Type II secretion system protein GspJ</fullName>
    </submittedName>
</protein>
<dbReference type="InterPro" id="IPR010055">
    <property type="entry name" value="T2SS_protein-GspJ"/>
</dbReference>
<reference evidence="2 3" key="1">
    <citation type="submission" date="2017-11" db="EMBL/GenBank/DDBJ databases">
        <authorList>
            <person name="Han C.G."/>
        </authorList>
    </citation>
    <scope>NUCLEOTIDE SEQUENCE [LARGE SCALE GENOMIC DNA]</scope>
    <source>
        <strain evidence="2 3">A11</strain>
    </source>
</reference>
<comment type="subcellular location">
    <subcellularLocation>
        <location evidence="1">Membrane</location>
    </subcellularLocation>
</comment>
<dbReference type="EMBL" id="PIDS01002318">
    <property type="protein sequence ID" value="PLL15360.1"/>
    <property type="molecule type" value="Genomic_DNA"/>
</dbReference>
<evidence type="ECO:0000313" key="3">
    <source>
        <dbReference type="Proteomes" id="UP000234505"/>
    </source>
</evidence>
<dbReference type="SUPFAM" id="SSF54523">
    <property type="entry name" value="Pili subunits"/>
    <property type="match status" value="1"/>
</dbReference>
<accession>A0A2J4P9B6</accession>
<dbReference type="Gene3D" id="2.10.70.20">
    <property type="entry name" value="gspk-gspi-gspj complex like domains"/>
    <property type="match status" value="1"/>
</dbReference>
<organism evidence="2 3">
    <name type="scientific">Klebsiella michiganensis</name>
    <dbReference type="NCBI Taxonomy" id="1134687"/>
    <lineage>
        <taxon>Bacteria</taxon>
        <taxon>Pseudomonadati</taxon>
        <taxon>Pseudomonadota</taxon>
        <taxon>Gammaproteobacteria</taxon>
        <taxon>Enterobacterales</taxon>
        <taxon>Enterobacteriaceae</taxon>
        <taxon>Klebsiella/Raoultella group</taxon>
        <taxon>Klebsiella</taxon>
    </lineage>
</organism>